<name>A0A517ZPV8_9PLAN</name>
<proteinExistence type="predicted"/>
<accession>A0A517ZPV8</accession>
<dbReference type="KEGG" id="sdyn:Mal52_30090"/>
<protein>
    <submittedName>
        <fullName evidence="1">Uncharacterized protein</fullName>
    </submittedName>
</protein>
<gene>
    <name evidence="1" type="ORF">Mal52_30090</name>
</gene>
<dbReference type="AlphaFoldDB" id="A0A517ZPV8"/>
<organism evidence="1 2">
    <name type="scientific">Symmachiella dynata</name>
    <dbReference type="NCBI Taxonomy" id="2527995"/>
    <lineage>
        <taxon>Bacteria</taxon>
        <taxon>Pseudomonadati</taxon>
        <taxon>Planctomycetota</taxon>
        <taxon>Planctomycetia</taxon>
        <taxon>Planctomycetales</taxon>
        <taxon>Planctomycetaceae</taxon>
        <taxon>Symmachiella</taxon>
    </lineage>
</organism>
<keyword evidence="2" id="KW-1185">Reference proteome</keyword>
<dbReference type="EMBL" id="CP036276">
    <property type="protein sequence ID" value="QDU44526.1"/>
    <property type="molecule type" value="Genomic_DNA"/>
</dbReference>
<dbReference type="Proteomes" id="UP000319383">
    <property type="component" value="Chromosome"/>
</dbReference>
<evidence type="ECO:0000313" key="1">
    <source>
        <dbReference type="EMBL" id="QDU44526.1"/>
    </source>
</evidence>
<evidence type="ECO:0000313" key="2">
    <source>
        <dbReference type="Proteomes" id="UP000319383"/>
    </source>
</evidence>
<reference evidence="1 2" key="1">
    <citation type="submission" date="2019-02" db="EMBL/GenBank/DDBJ databases">
        <title>Deep-cultivation of Planctomycetes and their phenomic and genomic characterization uncovers novel biology.</title>
        <authorList>
            <person name="Wiegand S."/>
            <person name="Jogler M."/>
            <person name="Boedeker C."/>
            <person name="Pinto D."/>
            <person name="Vollmers J."/>
            <person name="Rivas-Marin E."/>
            <person name="Kohn T."/>
            <person name="Peeters S.H."/>
            <person name="Heuer A."/>
            <person name="Rast P."/>
            <person name="Oberbeckmann S."/>
            <person name="Bunk B."/>
            <person name="Jeske O."/>
            <person name="Meyerdierks A."/>
            <person name="Storesund J.E."/>
            <person name="Kallscheuer N."/>
            <person name="Luecker S."/>
            <person name="Lage O.M."/>
            <person name="Pohl T."/>
            <person name="Merkel B.J."/>
            <person name="Hornburger P."/>
            <person name="Mueller R.-W."/>
            <person name="Bruemmer F."/>
            <person name="Labrenz M."/>
            <person name="Spormann A.M."/>
            <person name="Op den Camp H."/>
            <person name="Overmann J."/>
            <person name="Amann R."/>
            <person name="Jetten M.S.M."/>
            <person name="Mascher T."/>
            <person name="Medema M.H."/>
            <person name="Devos D.P."/>
            <person name="Kaster A.-K."/>
            <person name="Ovreas L."/>
            <person name="Rohde M."/>
            <person name="Galperin M.Y."/>
            <person name="Jogler C."/>
        </authorList>
    </citation>
    <scope>NUCLEOTIDE SEQUENCE [LARGE SCALE GENOMIC DNA]</scope>
    <source>
        <strain evidence="1 2">Mal52</strain>
    </source>
</reference>
<sequence length="56" mass="6607">MCQTGVFQRAANMHTKYYECDTSRSIPCRETVLQCLYMEHQRTNRPQAVKIADLLR</sequence>